<organism evidence="2 3">
    <name type="scientific">Portunus trituberculatus</name>
    <name type="common">Swimming crab</name>
    <name type="synonym">Neptunus trituberculatus</name>
    <dbReference type="NCBI Taxonomy" id="210409"/>
    <lineage>
        <taxon>Eukaryota</taxon>
        <taxon>Metazoa</taxon>
        <taxon>Ecdysozoa</taxon>
        <taxon>Arthropoda</taxon>
        <taxon>Crustacea</taxon>
        <taxon>Multicrustacea</taxon>
        <taxon>Malacostraca</taxon>
        <taxon>Eumalacostraca</taxon>
        <taxon>Eucarida</taxon>
        <taxon>Decapoda</taxon>
        <taxon>Pleocyemata</taxon>
        <taxon>Brachyura</taxon>
        <taxon>Eubrachyura</taxon>
        <taxon>Portunoidea</taxon>
        <taxon>Portunidae</taxon>
        <taxon>Portuninae</taxon>
        <taxon>Portunus</taxon>
    </lineage>
</organism>
<sequence length="75" mass="7676">MLSYGAETLHDGRAVGAEAKGGCRLLFALPPPPPPPLSPSYVCSLSPPPLSDFLSPPPSPSPLPTPVSSIKGPYP</sequence>
<feature type="compositionally biased region" description="Pro residues" evidence="1">
    <location>
        <begin position="52"/>
        <end position="65"/>
    </location>
</feature>
<dbReference type="Proteomes" id="UP000324222">
    <property type="component" value="Unassembled WGS sequence"/>
</dbReference>
<feature type="region of interest" description="Disordered" evidence="1">
    <location>
        <begin position="52"/>
        <end position="75"/>
    </location>
</feature>
<dbReference type="AlphaFoldDB" id="A0A5B7DGF0"/>
<proteinExistence type="predicted"/>
<comment type="caution">
    <text evidence="2">The sequence shown here is derived from an EMBL/GenBank/DDBJ whole genome shotgun (WGS) entry which is preliminary data.</text>
</comment>
<name>A0A5B7DGF0_PORTR</name>
<dbReference type="EMBL" id="VSRR010000853">
    <property type="protein sequence ID" value="MPC20274.1"/>
    <property type="molecule type" value="Genomic_DNA"/>
</dbReference>
<evidence type="ECO:0000256" key="1">
    <source>
        <dbReference type="SAM" id="MobiDB-lite"/>
    </source>
</evidence>
<protein>
    <submittedName>
        <fullName evidence="2">Uncharacterized protein</fullName>
    </submittedName>
</protein>
<keyword evidence="3" id="KW-1185">Reference proteome</keyword>
<accession>A0A5B7DGF0</accession>
<reference evidence="2 3" key="1">
    <citation type="submission" date="2019-05" db="EMBL/GenBank/DDBJ databases">
        <title>Another draft genome of Portunus trituberculatus and its Hox gene families provides insights of decapod evolution.</title>
        <authorList>
            <person name="Jeong J.-H."/>
            <person name="Song I."/>
            <person name="Kim S."/>
            <person name="Choi T."/>
            <person name="Kim D."/>
            <person name="Ryu S."/>
            <person name="Kim W."/>
        </authorList>
    </citation>
    <scope>NUCLEOTIDE SEQUENCE [LARGE SCALE GENOMIC DNA]</scope>
    <source>
        <tissue evidence="2">Muscle</tissue>
    </source>
</reference>
<gene>
    <name evidence="2" type="ORF">E2C01_013210</name>
</gene>
<evidence type="ECO:0000313" key="3">
    <source>
        <dbReference type="Proteomes" id="UP000324222"/>
    </source>
</evidence>
<evidence type="ECO:0000313" key="2">
    <source>
        <dbReference type="EMBL" id="MPC20274.1"/>
    </source>
</evidence>